<evidence type="ECO:0000256" key="1">
    <source>
        <dbReference type="ARBA" id="ARBA00022786"/>
    </source>
</evidence>
<gene>
    <name evidence="4" type="ORF">POTOM_008038</name>
</gene>
<dbReference type="InterPro" id="IPR003613">
    <property type="entry name" value="Ubox_domain"/>
</dbReference>
<feature type="domain" description="U-box" evidence="3">
    <location>
        <begin position="62"/>
        <end position="136"/>
    </location>
</feature>
<keyword evidence="2" id="KW-0808">Transferase</keyword>
<dbReference type="CDD" id="cd16664">
    <property type="entry name" value="RING-Ubox_PUB"/>
    <property type="match status" value="1"/>
</dbReference>
<dbReference type="PANTHER" id="PTHR22849:SF6">
    <property type="entry name" value="U-BOX DOMAIN-CONTAINING PROTEIN"/>
    <property type="match status" value="1"/>
</dbReference>
<dbReference type="SMART" id="SM00504">
    <property type="entry name" value="Ubox"/>
    <property type="match status" value="1"/>
</dbReference>
<keyword evidence="5" id="KW-1185">Reference proteome</keyword>
<dbReference type="OrthoDB" id="10064100at2759"/>
<dbReference type="InterPro" id="IPR045210">
    <property type="entry name" value="RING-Ubox_PUB"/>
</dbReference>
<accession>A0A8X8AGR5</accession>
<dbReference type="GO" id="GO:0061630">
    <property type="term" value="F:ubiquitin protein ligase activity"/>
    <property type="evidence" value="ECO:0007669"/>
    <property type="project" value="UniProtKB-UniRule"/>
</dbReference>
<dbReference type="EMBL" id="JAAWWB010000003">
    <property type="protein sequence ID" value="KAG6786437.1"/>
    <property type="molecule type" value="Genomic_DNA"/>
</dbReference>
<dbReference type="Proteomes" id="UP000886885">
    <property type="component" value="Chromosome 2A"/>
</dbReference>
<dbReference type="PROSITE" id="PS51698">
    <property type="entry name" value="U_BOX"/>
    <property type="match status" value="1"/>
</dbReference>
<comment type="function">
    <text evidence="2">Functions as an E3 ubiquitin ligase.</text>
</comment>
<dbReference type="InterPro" id="IPR045185">
    <property type="entry name" value="PUB22/23/24-like"/>
</dbReference>
<comment type="catalytic activity">
    <reaction evidence="2">
        <text>S-ubiquitinyl-[E2 ubiquitin-conjugating enzyme]-L-cysteine + [acceptor protein]-L-lysine = [E2 ubiquitin-conjugating enzyme]-L-cysteine + N(6)-ubiquitinyl-[acceptor protein]-L-lysine.</text>
        <dbReference type="EC" id="2.3.2.27"/>
    </reaction>
</comment>
<dbReference type="InterPro" id="IPR058678">
    <property type="entry name" value="ARM_PUB"/>
</dbReference>
<evidence type="ECO:0000313" key="4">
    <source>
        <dbReference type="EMBL" id="KAG6786437.1"/>
    </source>
</evidence>
<dbReference type="GO" id="GO:0016567">
    <property type="term" value="P:protein ubiquitination"/>
    <property type="evidence" value="ECO:0007669"/>
    <property type="project" value="UniProtKB-UniRule"/>
</dbReference>
<name>A0A8X8AGR5_POPTO</name>
<reference evidence="4" key="1">
    <citation type="journal article" date="2020" name="bioRxiv">
        <title>Hybrid origin of Populus tomentosa Carr. identified through genome sequencing and phylogenomic analysis.</title>
        <authorList>
            <person name="An X."/>
            <person name="Gao K."/>
            <person name="Chen Z."/>
            <person name="Li J."/>
            <person name="Yang X."/>
            <person name="Yang X."/>
            <person name="Zhou J."/>
            <person name="Guo T."/>
            <person name="Zhao T."/>
            <person name="Huang S."/>
            <person name="Miao D."/>
            <person name="Khan W.U."/>
            <person name="Rao P."/>
            <person name="Ye M."/>
            <person name="Lei B."/>
            <person name="Liao W."/>
            <person name="Wang J."/>
            <person name="Ji L."/>
            <person name="Li Y."/>
            <person name="Guo B."/>
            <person name="Mustafa N.S."/>
            <person name="Li S."/>
            <person name="Yun Q."/>
            <person name="Keller S.R."/>
            <person name="Mao J."/>
            <person name="Zhang R."/>
            <person name="Strauss S.H."/>
        </authorList>
    </citation>
    <scope>NUCLEOTIDE SEQUENCE</scope>
    <source>
        <strain evidence="4">GM15</strain>
        <tissue evidence="4">Leaf</tissue>
    </source>
</reference>
<organism evidence="4 5">
    <name type="scientific">Populus tomentosa</name>
    <name type="common">Chinese white poplar</name>
    <dbReference type="NCBI Taxonomy" id="118781"/>
    <lineage>
        <taxon>Eukaryota</taxon>
        <taxon>Viridiplantae</taxon>
        <taxon>Streptophyta</taxon>
        <taxon>Embryophyta</taxon>
        <taxon>Tracheophyta</taxon>
        <taxon>Spermatophyta</taxon>
        <taxon>Magnoliopsida</taxon>
        <taxon>eudicotyledons</taxon>
        <taxon>Gunneridae</taxon>
        <taxon>Pentapetalae</taxon>
        <taxon>rosids</taxon>
        <taxon>fabids</taxon>
        <taxon>Malpighiales</taxon>
        <taxon>Salicaceae</taxon>
        <taxon>Saliceae</taxon>
        <taxon>Populus</taxon>
    </lineage>
</organism>
<evidence type="ECO:0000256" key="2">
    <source>
        <dbReference type="RuleBase" id="RU369093"/>
    </source>
</evidence>
<sequence length="447" mass="48809">MFEAKSYRNVKLDASAGGQVLDLETAVKDGILGGVTVGGLVCAGVAEKLDLKKMVEELESIEVPPVFICPISLDPMQDPVTLCTGQTYERYNILKWFSLGHCTCPTTMQELWDDTVTPNRTMQQLIYSWFSQKFLATKKRSEDVQGRAIELLDNLKKVKGQAKVQTLKELRQVVAAHSTARKAVLDNGGTALVTSLLGPFTTHAVGSEAVGILVNLDLDFATQSNLRQPARISLMVDMLNEGSIETKINCTRLMEMLMEGNDFEHENMSSLRLLVGLLRLVKDKKHPNGLLAGLGLLKSICSHESVRGSVVSIGTVPPLVELLPSLNNECLELALYILDVLSSIPEGRLALKVCANTIPNVVKLLMRVSETCTRLALSILWAVCMLAPEECTALAVEAGLAAKLLLVIQSGCNPVLKQQSVELLKLCSLNYTSTIFISECKLTRTIQ</sequence>
<dbReference type="Pfam" id="PF04564">
    <property type="entry name" value="U-box"/>
    <property type="match status" value="1"/>
</dbReference>
<evidence type="ECO:0000313" key="5">
    <source>
        <dbReference type="Proteomes" id="UP000886885"/>
    </source>
</evidence>
<evidence type="ECO:0000259" key="3">
    <source>
        <dbReference type="PROSITE" id="PS51698"/>
    </source>
</evidence>
<comment type="pathway">
    <text evidence="2">Protein modification; protein ubiquitination.</text>
</comment>
<comment type="caution">
    <text evidence="4">The sequence shown here is derived from an EMBL/GenBank/DDBJ whole genome shotgun (WGS) entry which is preliminary data.</text>
</comment>
<dbReference type="Pfam" id="PF25598">
    <property type="entry name" value="ARM_PUB"/>
    <property type="match status" value="1"/>
</dbReference>
<dbReference type="PANTHER" id="PTHR22849">
    <property type="entry name" value="WDSAM1 PROTEIN"/>
    <property type="match status" value="1"/>
</dbReference>
<dbReference type="EC" id="2.3.2.27" evidence="2"/>
<protein>
    <recommendedName>
        <fullName evidence="2 3">U-box domain-containing protein</fullName>
        <ecNumber evidence="2">2.3.2.27</ecNumber>
    </recommendedName>
    <alternativeName>
        <fullName evidence="2">RING-type E3 ubiquitin transferase PUB</fullName>
    </alternativeName>
</protein>
<proteinExistence type="predicted"/>
<keyword evidence="1 2" id="KW-0833">Ubl conjugation pathway</keyword>
<dbReference type="AlphaFoldDB" id="A0A8X8AGR5"/>